<evidence type="ECO:0000256" key="2">
    <source>
        <dbReference type="ARBA" id="ARBA00007770"/>
    </source>
</evidence>
<evidence type="ECO:0000256" key="3">
    <source>
        <dbReference type="ARBA" id="ARBA00023015"/>
    </source>
</evidence>
<keyword evidence="10" id="KW-1185">Reference proteome</keyword>
<proteinExistence type="inferred from homology"/>
<dbReference type="InterPro" id="IPR013854">
    <property type="entry name" value="TF_AP2_C"/>
</dbReference>
<feature type="domain" description="Transcription factor AP-2 C-terminal" evidence="8">
    <location>
        <begin position="308"/>
        <end position="500"/>
    </location>
</feature>
<evidence type="ECO:0000256" key="1">
    <source>
        <dbReference type="ARBA" id="ARBA00004123"/>
    </source>
</evidence>
<comment type="subcellular location">
    <subcellularLocation>
        <location evidence="1">Nucleus</location>
    </subcellularLocation>
</comment>
<dbReference type="Proteomes" id="UP000887567">
    <property type="component" value="Unplaced"/>
</dbReference>
<evidence type="ECO:0000256" key="4">
    <source>
        <dbReference type="ARBA" id="ARBA00023125"/>
    </source>
</evidence>
<dbReference type="PANTHER" id="PTHR10812">
    <property type="entry name" value="TRANSCRIPTION FACTOR AP-2"/>
    <property type="match status" value="1"/>
</dbReference>
<organism evidence="9 10">
    <name type="scientific">Exaiptasia diaphana</name>
    <name type="common">Tropical sea anemone</name>
    <name type="synonym">Aiptasia pulchella</name>
    <dbReference type="NCBI Taxonomy" id="2652724"/>
    <lineage>
        <taxon>Eukaryota</taxon>
        <taxon>Metazoa</taxon>
        <taxon>Cnidaria</taxon>
        <taxon>Anthozoa</taxon>
        <taxon>Hexacorallia</taxon>
        <taxon>Actiniaria</taxon>
        <taxon>Aiptasiidae</taxon>
        <taxon>Exaiptasia</taxon>
    </lineage>
</organism>
<evidence type="ECO:0000256" key="5">
    <source>
        <dbReference type="ARBA" id="ARBA00023163"/>
    </source>
</evidence>
<feature type="compositionally biased region" description="Polar residues" evidence="7">
    <location>
        <begin position="164"/>
        <end position="181"/>
    </location>
</feature>
<evidence type="ECO:0000256" key="7">
    <source>
        <dbReference type="SAM" id="MobiDB-lite"/>
    </source>
</evidence>
<dbReference type="GeneID" id="110241870"/>
<dbReference type="Pfam" id="PF03299">
    <property type="entry name" value="TF_AP-2"/>
    <property type="match status" value="1"/>
</dbReference>
<keyword evidence="3" id="KW-0805">Transcription regulation</keyword>
<dbReference type="AlphaFoldDB" id="A0A913XF23"/>
<keyword evidence="4" id="KW-0238">DNA-binding</keyword>
<dbReference type="GO" id="GO:0005634">
    <property type="term" value="C:nucleus"/>
    <property type="evidence" value="ECO:0007669"/>
    <property type="project" value="UniProtKB-SubCell"/>
</dbReference>
<dbReference type="InterPro" id="IPR004979">
    <property type="entry name" value="TF_AP2"/>
</dbReference>
<dbReference type="RefSeq" id="XP_020903450.1">
    <property type="nucleotide sequence ID" value="XM_021047791.2"/>
</dbReference>
<dbReference type="OrthoDB" id="6252992at2759"/>
<feature type="region of interest" description="Disordered" evidence="7">
    <location>
        <begin position="149"/>
        <end position="211"/>
    </location>
</feature>
<evidence type="ECO:0000256" key="6">
    <source>
        <dbReference type="ARBA" id="ARBA00023242"/>
    </source>
</evidence>
<dbReference type="PANTHER" id="PTHR10812:SF17">
    <property type="entry name" value="TRANSCRIPTION FACTOR AP-2, ISOFORM D"/>
    <property type="match status" value="1"/>
</dbReference>
<reference evidence="9" key="1">
    <citation type="submission" date="2022-11" db="UniProtKB">
        <authorList>
            <consortium name="EnsemblMetazoa"/>
        </authorList>
    </citation>
    <scope>IDENTIFICATION</scope>
</reference>
<feature type="compositionally biased region" description="Polar residues" evidence="7">
    <location>
        <begin position="516"/>
        <end position="526"/>
    </location>
</feature>
<protein>
    <recommendedName>
        <fullName evidence="8">Transcription factor AP-2 C-terminal domain-containing protein</fullName>
    </recommendedName>
</protein>
<dbReference type="EnsemblMetazoa" id="XM_021047791.2">
    <property type="protein sequence ID" value="XP_020903450.1"/>
    <property type="gene ID" value="LOC110241870"/>
</dbReference>
<accession>A0A913XF23</accession>
<feature type="compositionally biased region" description="Polar residues" evidence="7">
    <location>
        <begin position="1"/>
        <end position="18"/>
    </location>
</feature>
<keyword evidence="6" id="KW-0539">Nucleus</keyword>
<dbReference type="GO" id="GO:0042127">
    <property type="term" value="P:regulation of cell population proliferation"/>
    <property type="evidence" value="ECO:0007669"/>
    <property type="project" value="TreeGrafter"/>
</dbReference>
<feature type="region of interest" description="Disordered" evidence="7">
    <location>
        <begin position="507"/>
        <end position="526"/>
    </location>
</feature>
<dbReference type="KEGG" id="epa:110241870"/>
<keyword evidence="5" id="KW-0804">Transcription</keyword>
<comment type="similarity">
    <text evidence="2">Belongs to the AP-2 family.</text>
</comment>
<evidence type="ECO:0000259" key="8">
    <source>
        <dbReference type="Pfam" id="PF03299"/>
    </source>
</evidence>
<feature type="region of interest" description="Disordered" evidence="7">
    <location>
        <begin position="1"/>
        <end position="51"/>
    </location>
</feature>
<dbReference type="GO" id="GO:0000977">
    <property type="term" value="F:RNA polymerase II transcription regulatory region sequence-specific DNA binding"/>
    <property type="evidence" value="ECO:0007669"/>
    <property type="project" value="TreeGrafter"/>
</dbReference>
<feature type="compositionally biased region" description="Polar residues" evidence="7">
    <location>
        <begin position="250"/>
        <end position="271"/>
    </location>
</feature>
<sequence>MTTQLDPLGTNSPNQATLRQVVGKRKRSHTRDLSPPLTPISPNSSHSKRLETSTSAFDLINSEADRGLGIHGVSSASGNGIVTTGNSATSGSLVACVPRLSHSPPVHDYREVLPMQSQAHQYYPTQYNPLHYQQQQPRFDFQHGLEPFQSSHSQQYGQGPPTFHSVSQHQVLPNSHSQVGVQHQGRHLGLRQRPDDIDPLQPMHINQFPSPLDHARRRDEIFGGRARHDLLRFGPDSMTGVPAAGLPLPSETQNHSVGLNSKNGSSTPNHTSGREGLSLVRPVIKKHHEQENKEADDGEGPVHPSDVFCCVPGRLSLLSSTSKYKVTVGEIRRRLSHPECLNASLLGGVLRRAKSKNGGKCLRDKLDKIGLSLPAGRRKAAQVTLLTSLVEGEAAHLAADFDFVCESEFPASQLAEYQYRQHADPAEQQSRKNALITAKQLAKELQDILAQDPYPKLRLPSSTLPESTLRSLHTFGLVTHGFGSPSINAAMNAFQAYLTELLKFHEGSGGGGSGSRNQSIVKNGDT</sequence>
<evidence type="ECO:0000313" key="10">
    <source>
        <dbReference type="Proteomes" id="UP000887567"/>
    </source>
</evidence>
<evidence type="ECO:0000313" key="9">
    <source>
        <dbReference type="EnsemblMetazoa" id="XP_020903450.1"/>
    </source>
</evidence>
<dbReference type="PRINTS" id="PR01748">
    <property type="entry name" value="AP2TNSCPFCT"/>
</dbReference>
<feature type="region of interest" description="Disordered" evidence="7">
    <location>
        <begin position="241"/>
        <end position="277"/>
    </location>
</feature>
<dbReference type="GO" id="GO:0000981">
    <property type="term" value="F:DNA-binding transcription factor activity, RNA polymerase II-specific"/>
    <property type="evidence" value="ECO:0007669"/>
    <property type="project" value="TreeGrafter"/>
</dbReference>
<name>A0A913XF23_EXADI</name>